<gene>
    <name evidence="2" type="ORF">ILEXP_LOCUS53932</name>
</gene>
<comment type="caution">
    <text evidence="2">The sequence shown here is derived from an EMBL/GenBank/DDBJ whole genome shotgun (WGS) entry which is preliminary data.</text>
</comment>
<reference evidence="2 3" key="1">
    <citation type="submission" date="2024-02" db="EMBL/GenBank/DDBJ databases">
        <authorList>
            <person name="Vignale AGUSTIN F."/>
            <person name="Sosa J E."/>
            <person name="Modenutti C."/>
        </authorList>
    </citation>
    <scope>NUCLEOTIDE SEQUENCE [LARGE SCALE GENOMIC DNA]</scope>
</reference>
<proteinExistence type="predicted"/>
<keyword evidence="3" id="KW-1185">Reference proteome</keyword>
<evidence type="ECO:0000313" key="2">
    <source>
        <dbReference type="EMBL" id="CAK9183642.1"/>
    </source>
</evidence>
<accession>A0ABC8URQ2</accession>
<name>A0ABC8URQ2_9AQUA</name>
<evidence type="ECO:0000256" key="1">
    <source>
        <dbReference type="SAM" id="MobiDB-lite"/>
    </source>
</evidence>
<evidence type="ECO:0000313" key="3">
    <source>
        <dbReference type="Proteomes" id="UP001642360"/>
    </source>
</evidence>
<feature type="non-terminal residue" evidence="2">
    <location>
        <position position="76"/>
    </location>
</feature>
<organism evidence="2 3">
    <name type="scientific">Ilex paraguariensis</name>
    <name type="common">yerba mate</name>
    <dbReference type="NCBI Taxonomy" id="185542"/>
    <lineage>
        <taxon>Eukaryota</taxon>
        <taxon>Viridiplantae</taxon>
        <taxon>Streptophyta</taxon>
        <taxon>Embryophyta</taxon>
        <taxon>Tracheophyta</taxon>
        <taxon>Spermatophyta</taxon>
        <taxon>Magnoliopsida</taxon>
        <taxon>eudicotyledons</taxon>
        <taxon>Gunneridae</taxon>
        <taxon>Pentapetalae</taxon>
        <taxon>asterids</taxon>
        <taxon>campanulids</taxon>
        <taxon>Aquifoliales</taxon>
        <taxon>Aquifoliaceae</taxon>
        <taxon>Ilex</taxon>
    </lineage>
</organism>
<sequence>MGTGVSRKAKDVGPSSNEPMKKKKNDQLEEIRVRNVTCERQVNRNTLGPREVMVRTTENHDLHFLFDEVKGYLLPL</sequence>
<feature type="region of interest" description="Disordered" evidence="1">
    <location>
        <begin position="1"/>
        <end position="29"/>
    </location>
</feature>
<protein>
    <submittedName>
        <fullName evidence="2">Uncharacterized protein</fullName>
    </submittedName>
</protein>
<dbReference type="EMBL" id="CAUOFW020008724">
    <property type="protein sequence ID" value="CAK9183642.1"/>
    <property type="molecule type" value="Genomic_DNA"/>
</dbReference>
<dbReference type="AlphaFoldDB" id="A0ABC8URQ2"/>
<dbReference type="Proteomes" id="UP001642360">
    <property type="component" value="Unassembled WGS sequence"/>
</dbReference>